<feature type="domain" description="Aminotransferase class I/classII large" evidence="1">
    <location>
        <begin position="147"/>
        <end position="451"/>
    </location>
</feature>
<dbReference type="Gene3D" id="1.10.10.10">
    <property type="entry name" value="Winged helix-like DNA-binding domain superfamily/Winged helix DNA-binding domain"/>
    <property type="match status" value="1"/>
</dbReference>
<dbReference type="InterPro" id="IPR004839">
    <property type="entry name" value="Aminotransferase_I/II_large"/>
</dbReference>
<evidence type="ECO:0000313" key="3">
    <source>
        <dbReference type="Proteomes" id="UP000017081"/>
    </source>
</evidence>
<dbReference type="Gene3D" id="3.40.640.10">
    <property type="entry name" value="Type I PLP-dependent aspartate aminotransferase-like (Major domain)"/>
    <property type="match status" value="1"/>
</dbReference>
<dbReference type="PANTHER" id="PTHR46577:SF1">
    <property type="entry name" value="HTH-TYPE TRANSCRIPTIONAL REGULATORY PROTEIN GABR"/>
    <property type="match status" value="1"/>
</dbReference>
<dbReference type="EMBL" id="AXZF01000003">
    <property type="protein sequence ID" value="ERT70003.1"/>
    <property type="molecule type" value="Genomic_DNA"/>
</dbReference>
<dbReference type="STRING" id="1319815.HMPREF0202_00090"/>
<dbReference type="InterPro" id="IPR036388">
    <property type="entry name" value="WH-like_DNA-bd_sf"/>
</dbReference>
<dbReference type="Pfam" id="PF00155">
    <property type="entry name" value="Aminotran_1_2"/>
    <property type="match status" value="1"/>
</dbReference>
<dbReference type="PANTHER" id="PTHR46577">
    <property type="entry name" value="HTH-TYPE TRANSCRIPTIONAL REGULATORY PROTEIN GABR"/>
    <property type="match status" value="1"/>
</dbReference>
<comment type="caution">
    <text evidence="2">The sequence shown here is derived from an EMBL/GenBank/DDBJ whole genome shotgun (WGS) entry which is preliminary data.</text>
</comment>
<dbReference type="CDD" id="cd00609">
    <property type="entry name" value="AAT_like"/>
    <property type="match status" value="1"/>
</dbReference>
<dbReference type="InterPro" id="IPR036390">
    <property type="entry name" value="WH_DNA-bd_sf"/>
</dbReference>
<name>U7VGP6_9FUSO</name>
<dbReference type="RefSeq" id="WP_023049640.1">
    <property type="nucleotide sequence ID" value="NZ_CP173062.2"/>
</dbReference>
<dbReference type="GO" id="GO:0030170">
    <property type="term" value="F:pyridoxal phosphate binding"/>
    <property type="evidence" value="ECO:0007669"/>
    <property type="project" value="InterPro"/>
</dbReference>
<dbReference type="AlphaFoldDB" id="U7VGP6"/>
<evidence type="ECO:0000259" key="1">
    <source>
        <dbReference type="Pfam" id="PF00155"/>
    </source>
</evidence>
<organism evidence="2 3">
    <name type="scientific">Cetobacterium somerae ATCC BAA-474</name>
    <dbReference type="NCBI Taxonomy" id="1319815"/>
    <lineage>
        <taxon>Bacteria</taxon>
        <taxon>Fusobacteriati</taxon>
        <taxon>Fusobacteriota</taxon>
        <taxon>Fusobacteriia</taxon>
        <taxon>Fusobacteriales</taxon>
        <taxon>Fusobacteriaceae</taxon>
        <taxon>Cetobacterium</taxon>
    </lineage>
</organism>
<sequence length="466" mass="53380">MNILFKNFKVENENFIYIPLYIFLKDKIEKREISYKLPSIRKVANFLNISSNTVAKSYLELEKINYVKTIKGSGVFINKNIFSEKNISSLNLENDDNFSIIKTLKIDFINSTPNYSYLPVNDIKYAINYILDRDQELALINEGPFGSFELRESIKNSLINLEIMCNTENIHILSGAQQGIDLISKTLGFSKAHIAIENPTYLGALKSFKNQDFIIHPIDVENDGLNISQLKQLLLETKIKFIYLMANFQTPTGVNISQKKRLQLLELSKEFDFYIIEDDSASDLYYSDRAPIPLKVLDVDDRVIYIKSFSKIFMPGFRLGFILVPQKLLTPFLNNKILSDSSTSTLYQKSFALLLEKGLIEKHMNLCRKNFKLIQDSIVEELKKIPNISFIIPSGGCSIWIKLPKNISSLSVYNKLLINNVGIVPGSNYGFDNFIKLNFSRITKKDITNGISLLKETIEFFINLDI</sequence>
<dbReference type="Proteomes" id="UP000017081">
    <property type="component" value="Unassembled WGS sequence"/>
</dbReference>
<dbReference type="InterPro" id="IPR051446">
    <property type="entry name" value="HTH_trans_reg/aminotransferase"/>
</dbReference>
<dbReference type="HOGENOM" id="CLU_017584_0_0_0"/>
<dbReference type="SUPFAM" id="SSF53383">
    <property type="entry name" value="PLP-dependent transferases"/>
    <property type="match status" value="1"/>
</dbReference>
<keyword evidence="3" id="KW-1185">Reference proteome</keyword>
<dbReference type="InterPro" id="IPR015424">
    <property type="entry name" value="PyrdxlP-dep_Trfase"/>
</dbReference>
<proteinExistence type="predicted"/>
<protein>
    <recommendedName>
        <fullName evidence="1">Aminotransferase class I/classII large domain-containing protein</fullName>
    </recommendedName>
</protein>
<dbReference type="eggNOG" id="COG1167">
    <property type="taxonomic scope" value="Bacteria"/>
</dbReference>
<evidence type="ECO:0000313" key="2">
    <source>
        <dbReference type="EMBL" id="ERT70003.1"/>
    </source>
</evidence>
<dbReference type="InterPro" id="IPR015421">
    <property type="entry name" value="PyrdxlP-dep_Trfase_major"/>
</dbReference>
<gene>
    <name evidence="2" type="ORF">HMPREF0202_00090</name>
</gene>
<accession>U7VGP6</accession>
<reference evidence="2 3" key="1">
    <citation type="submission" date="2013-08" db="EMBL/GenBank/DDBJ databases">
        <authorList>
            <person name="Weinstock G."/>
            <person name="Sodergren E."/>
            <person name="Wylie T."/>
            <person name="Fulton L."/>
            <person name="Fulton R."/>
            <person name="Fronick C."/>
            <person name="O'Laughlin M."/>
            <person name="Godfrey J."/>
            <person name="Miner T."/>
            <person name="Herter B."/>
            <person name="Appelbaum E."/>
            <person name="Cordes M."/>
            <person name="Lek S."/>
            <person name="Wollam A."/>
            <person name="Pepin K.H."/>
            <person name="Palsikar V.B."/>
            <person name="Mitreva M."/>
            <person name="Wilson R.K."/>
        </authorList>
    </citation>
    <scope>NUCLEOTIDE SEQUENCE [LARGE SCALE GENOMIC DNA]</scope>
    <source>
        <strain evidence="2 3">ATCC BAA-474</strain>
    </source>
</reference>
<dbReference type="SUPFAM" id="SSF46785">
    <property type="entry name" value="Winged helix' DNA-binding domain"/>
    <property type="match status" value="1"/>
</dbReference>